<proteinExistence type="predicted"/>
<evidence type="ECO:0000313" key="1">
    <source>
        <dbReference type="EMBL" id="WDD99963.1"/>
    </source>
</evidence>
<name>A0AAE9YTD2_9GAMM</name>
<dbReference type="Gene3D" id="3.30.1460.10">
    <property type="match status" value="1"/>
</dbReference>
<sequence>MNNTTDILNQWLQELNSSSAAPLSLDQDNRCFMATSSNIELMICGEPLSENFTVLLHICDLAEPVDTALFKALLALNLKPANTYGGALGYDRDNQSLILSYSHEYQGITAREFGNMLENLSHAALSLRKHINSLLEESGTPAQARQHPLHMVRI</sequence>
<evidence type="ECO:0000313" key="2">
    <source>
        <dbReference type="Proteomes" id="UP000032568"/>
    </source>
</evidence>
<accession>A0AAE9YTD2</accession>
<dbReference type="GO" id="GO:0030254">
    <property type="term" value="P:protein secretion by the type III secretion system"/>
    <property type="evidence" value="ECO:0007669"/>
    <property type="project" value="InterPro"/>
</dbReference>
<dbReference type="Proteomes" id="UP000032568">
    <property type="component" value="Chromosome"/>
</dbReference>
<dbReference type="EMBL" id="CP059735">
    <property type="protein sequence ID" value="WDD99963.1"/>
    <property type="molecule type" value="Genomic_DNA"/>
</dbReference>
<dbReference type="SUPFAM" id="SSF69635">
    <property type="entry name" value="Type III secretory system chaperone-like"/>
    <property type="match status" value="1"/>
</dbReference>
<dbReference type="AlphaFoldDB" id="A0AAE9YTD2"/>
<keyword evidence="2" id="KW-1185">Reference proteome</keyword>
<dbReference type="RefSeq" id="WP_044831812.1">
    <property type="nucleotide sequence ID" value="NZ_CP059735.1"/>
</dbReference>
<reference evidence="1 2" key="2">
    <citation type="journal article" date="2022" name="Mar. Drugs">
        <title>Bioassay-Guided Fractionation Leads to the Detection of Cholic Acid Generated by the Rare Thalassomonas sp.</title>
        <authorList>
            <person name="Pheiffer F."/>
            <person name="Schneider Y.K."/>
            <person name="Hansen E.H."/>
            <person name="Andersen J.H."/>
            <person name="Isaksson J."/>
            <person name="Busche T."/>
            <person name="R C."/>
            <person name="Kalinowski J."/>
            <person name="Zyl L.V."/>
            <person name="Trindade M."/>
        </authorList>
    </citation>
    <scope>NUCLEOTIDE SEQUENCE [LARGE SCALE GENOMIC DNA]</scope>
    <source>
        <strain evidence="1 2">A5K-106</strain>
    </source>
</reference>
<reference evidence="1 2" key="1">
    <citation type="journal article" date="2015" name="Genome Announc.">
        <title>Draft Genome Sequences of Marine Isolates of Thalassomonas viridans and Thalassomonas actiniarum.</title>
        <authorList>
            <person name="Olonade I."/>
            <person name="van Zyl L.J."/>
            <person name="Trindade M."/>
        </authorList>
    </citation>
    <scope>NUCLEOTIDE SEQUENCE [LARGE SCALE GENOMIC DNA]</scope>
    <source>
        <strain evidence="1 2">A5K-106</strain>
    </source>
</reference>
<protein>
    <submittedName>
        <fullName evidence="1">Type III secretion system chaperone</fullName>
    </submittedName>
</protein>
<dbReference type="InterPro" id="IPR010261">
    <property type="entry name" value="Tir_chaperone"/>
</dbReference>
<gene>
    <name evidence="1" type="ORF">SG35_004690</name>
</gene>
<organism evidence="1 2">
    <name type="scientific">Thalassomonas actiniarum</name>
    <dbReference type="NCBI Taxonomy" id="485447"/>
    <lineage>
        <taxon>Bacteria</taxon>
        <taxon>Pseudomonadati</taxon>
        <taxon>Pseudomonadota</taxon>
        <taxon>Gammaproteobacteria</taxon>
        <taxon>Alteromonadales</taxon>
        <taxon>Colwelliaceae</taxon>
        <taxon>Thalassomonas</taxon>
    </lineage>
</organism>
<dbReference type="KEGG" id="tact:SG35_004690"/>
<dbReference type="CDD" id="cd17034">
    <property type="entry name" value="T3SC_IA_ShcO1-like"/>
    <property type="match status" value="1"/>
</dbReference>
<dbReference type="Pfam" id="PF05932">
    <property type="entry name" value="CesT"/>
    <property type="match status" value="1"/>
</dbReference>